<dbReference type="GO" id="GO:0016485">
    <property type="term" value="P:protein processing"/>
    <property type="evidence" value="ECO:0007669"/>
    <property type="project" value="TreeGrafter"/>
</dbReference>
<keyword evidence="9 16" id="KW-1133">Transmembrane helix</keyword>
<dbReference type="PANTHER" id="PTHR42884:SF14">
    <property type="entry name" value="NEUROENDOCRINE CONVERTASE 1"/>
    <property type="match status" value="1"/>
</dbReference>
<feature type="region of interest" description="Disordered" evidence="15">
    <location>
        <begin position="713"/>
        <end position="732"/>
    </location>
</feature>
<evidence type="ECO:0000313" key="20">
    <source>
        <dbReference type="Proteomes" id="UP000325902"/>
    </source>
</evidence>
<dbReference type="PROSITE" id="PS00137">
    <property type="entry name" value="SUBTILASE_HIS"/>
    <property type="match status" value="1"/>
</dbReference>
<dbReference type="InterPro" id="IPR034182">
    <property type="entry name" value="Kexin/furin"/>
</dbReference>
<name>A0A5N5CUV4_9PEZI</name>
<comment type="similarity">
    <text evidence="2">Belongs to the peptidase S8 family. Furin subfamily.</text>
</comment>
<dbReference type="SUPFAM" id="SSF52743">
    <property type="entry name" value="Subtilisin-like"/>
    <property type="match status" value="1"/>
</dbReference>
<evidence type="ECO:0000256" key="9">
    <source>
        <dbReference type="ARBA" id="ARBA00022989"/>
    </source>
</evidence>
<sequence length="732" mass="80390">MRACFPFALLFAAALSVSQILGPRYYDLYDYYALQIDTNVRPLDVATELGFDYEGPFPSMEGYHLFWSRKQETDVVEDIMKARKFKREAHALGSLNGVKFSEKQVARQHLFKRTPIVLADDPTEAKSAARKRQDEIIETLDIHDPLFTAQWHLLNTREDGNDINVTGLWKEGITGKGSTVCIVDDGLDLDSDDLKDNYFRAGSYDFNDHVQDPKPRLLDDTHGTRCAGEVAAARNSACGVGVAYDARISGIRILSGDISDADAALAMNHAMDENQIYSCSWGPLDNGASMGAPSILVQRALINGVQKGRQGRGAIYVFATGNGAAKGDNCNFDGYANTIYSITIGAISRTGLHPSYSERCSAQLAVTYSSDGPYDAIFTTDVGSSKCTNSHGGTSAAAPLAAAIYALALQVRPELTWRDMQWLTVLTAIPFEQKLLQQPDLIDSSEGWQDTPYGKRFSHQFGYGKLDAYAFVQAAKTWQVVKPQAWYFAPRIQVNQPIPQGEDGLNSSIKVTEVDLNGANLERIEHVTITINVNHSRRGDLSVVLRSPSGIISQLSTSRPKDNAHEGYSDWMFMSVAHWGENGIGSWTISVKDGNLNEHEGVFTDWKLHLWGESIDPSQKHSFPLPGADDTGEENDTVVPSPSSSVGSEPTQDSSADHDPPAAIAVLSQYSTMFWIYSAFAISVVCCCIVAFRLYVKFRVSNCRTNEGFELLAEDDEEEEEEEEGGSGGGRL</sequence>
<evidence type="ECO:0000256" key="7">
    <source>
        <dbReference type="ARBA" id="ARBA00022825"/>
    </source>
</evidence>
<dbReference type="Pfam" id="PF00082">
    <property type="entry name" value="Peptidase_S8"/>
    <property type="match status" value="1"/>
</dbReference>
<dbReference type="FunFam" id="3.40.50.200:FF:000005">
    <property type="entry name" value="Proprotein convertase subtilisin/kexin type 7"/>
    <property type="match status" value="1"/>
</dbReference>
<feature type="active site" description="Charge relay system" evidence="13 14">
    <location>
        <position position="222"/>
    </location>
</feature>
<gene>
    <name evidence="19" type="primary">krp1</name>
    <name evidence="19" type="ORF">DBV05_g12197</name>
</gene>
<keyword evidence="10 16" id="KW-0472">Membrane</keyword>
<evidence type="ECO:0000256" key="8">
    <source>
        <dbReference type="ARBA" id="ARBA00022837"/>
    </source>
</evidence>
<protein>
    <submittedName>
        <fullName evidence="19">Dibasic-processing endoprotease</fullName>
    </submittedName>
</protein>
<dbReference type="InterPro" id="IPR008979">
    <property type="entry name" value="Galactose-bd-like_sf"/>
</dbReference>
<dbReference type="PROSITE" id="PS51892">
    <property type="entry name" value="SUBTILASE"/>
    <property type="match status" value="1"/>
</dbReference>
<feature type="signal peptide" evidence="17">
    <location>
        <begin position="1"/>
        <end position="18"/>
    </location>
</feature>
<comment type="caution">
    <text evidence="19">The sequence shown here is derived from an EMBL/GenBank/DDBJ whole genome shotgun (WGS) entry which is preliminary data.</text>
</comment>
<dbReference type="GO" id="GO:0007323">
    <property type="term" value="P:peptide pheromone maturation"/>
    <property type="evidence" value="ECO:0007669"/>
    <property type="project" value="UniProtKB-ARBA"/>
</dbReference>
<dbReference type="InterPro" id="IPR036852">
    <property type="entry name" value="Peptidase_S8/S53_dom_sf"/>
</dbReference>
<dbReference type="GO" id="GO:0004252">
    <property type="term" value="F:serine-type endopeptidase activity"/>
    <property type="evidence" value="ECO:0007669"/>
    <property type="project" value="UniProtKB-UniRule"/>
</dbReference>
<evidence type="ECO:0000256" key="12">
    <source>
        <dbReference type="ARBA" id="ARBA00023180"/>
    </source>
</evidence>
<comment type="subcellular location">
    <subcellularLocation>
        <location evidence="1">Membrane</location>
    </subcellularLocation>
</comment>
<keyword evidence="7 14" id="KW-0720">Serine protease</keyword>
<dbReference type="InterPro" id="IPR022398">
    <property type="entry name" value="Peptidase_S8_His-AS"/>
</dbReference>
<dbReference type="SUPFAM" id="SSF49785">
    <property type="entry name" value="Galactose-binding domain-like"/>
    <property type="match status" value="1"/>
</dbReference>
<evidence type="ECO:0000256" key="1">
    <source>
        <dbReference type="ARBA" id="ARBA00004370"/>
    </source>
</evidence>
<evidence type="ECO:0000256" key="10">
    <source>
        <dbReference type="ARBA" id="ARBA00023136"/>
    </source>
</evidence>
<keyword evidence="3 14" id="KW-0645">Protease</keyword>
<proteinExistence type="inferred from homology"/>
<evidence type="ECO:0000256" key="5">
    <source>
        <dbReference type="ARBA" id="ARBA00022729"/>
    </source>
</evidence>
<evidence type="ECO:0000256" key="6">
    <source>
        <dbReference type="ARBA" id="ARBA00022801"/>
    </source>
</evidence>
<dbReference type="InterPro" id="IPR023828">
    <property type="entry name" value="Peptidase_S8_Ser-AS"/>
</dbReference>
<dbReference type="GO" id="GO:0000139">
    <property type="term" value="C:Golgi membrane"/>
    <property type="evidence" value="ECO:0007669"/>
    <property type="project" value="TreeGrafter"/>
</dbReference>
<dbReference type="GO" id="GO:0005802">
    <property type="term" value="C:trans-Golgi network"/>
    <property type="evidence" value="ECO:0007669"/>
    <property type="project" value="TreeGrafter"/>
</dbReference>
<dbReference type="InterPro" id="IPR023827">
    <property type="entry name" value="Peptidase_S8_Asp-AS"/>
</dbReference>
<feature type="transmembrane region" description="Helical" evidence="16">
    <location>
        <begin position="674"/>
        <end position="696"/>
    </location>
</feature>
<evidence type="ECO:0000256" key="15">
    <source>
        <dbReference type="SAM" id="MobiDB-lite"/>
    </source>
</evidence>
<evidence type="ECO:0000256" key="14">
    <source>
        <dbReference type="PROSITE-ProRule" id="PRU01240"/>
    </source>
</evidence>
<dbReference type="AlphaFoldDB" id="A0A5N5CUV4"/>
<reference evidence="19 20" key="1">
    <citation type="journal article" date="2019" name="Sci. Rep.">
        <title>A multi-omics analysis of the grapevine pathogen Lasiodiplodia theobromae reveals that temperature affects the expression of virulence- and pathogenicity-related genes.</title>
        <authorList>
            <person name="Felix C."/>
            <person name="Meneses R."/>
            <person name="Goncalves M.F.M."/>
            <person name="Tilleman L."/>
            <person name="Duarte A.S."/>
            <person name="Jorrin-Novo J.V."/>
            <person name="Van de Peer Y."/>
            <person name="Deforce D."/>
            <person name="Van Nieuwerburgh F."/>
            <person name="Esteves A.C."/>
            <person name="Alves A."/>
        </authorList>
    </citation>
    <scope>NUCLEOTIDE SEQUENCE [LARGE SCALE GENOMIC DNA]</scope>
    <source>
        <strain evidence="19 20">LA-SOL3</strain>
    </source>
</reference>
<dbReference type="InterPro" id="IPR000209">
    <property type="entry name" value="Peptidase_S8/S53_dom"/>
</dbReference>
<dbReference type="PANTHER" id="PTHR42884">
    <property type="entry name" value="PROPROTEIN CONVERTASE SUBTILISIN/KEXIN-RELATED"/>
    <property type="match status" value="1"/>
</dbReference>
<dbReference type="Pfam" id="PF01483">
    <property type="entry name" value="P_proprotein"/>
    <property type="match status" value="1"/>
</dbReference>
<dbReference type="PROSITE" id="PS00138">
    <property type="entry name" value="SUBTILASE_SER"/>
    <property type="match status" value="1"/>
</dbReference>
<keyword evidence="11" id="KW-0865">Zymogen</keyword>
<keyword evidence="4 16" id="KW-0812">Transmembrane</keyword>
<evidence type="ECO:0000256" key="11">
    <source>
        <dbReference type="ARBA" id="ARBA00023145"/>
    </source>
</evidence>
<evidence type="ECO:0000256" key="13">
    <source>
        <dbReference type="PIRSR" id="PIRSR615500-1"/>
    </source>
</evidence>
<evidence type="ECO:0000256" key="17">
    <source>
        <dbReference type="SAM" id="SignalP"/>
    </source>
</evidence>
<dbReference type="FunFam" id="2.60.120.260:FF:000026">
    <property type="entry name" value="proprotein convertase subtilisin/kexin type 7"/>
    <property type="match status" value="1"/>
</dbReference>
<evidence type="ECO:0000256" key="2">
    <source>
        <dbReference type="ARBA" id="ARBA00005325"/>
    </source>
</evidence>
<feature type="active site" description="Charge relay system" evidence="13 14">
    <location>
        <position position="395"/>
    </location>
</feature>
<dbReference type="OrthoDB" id="300641at2759"/>
<keyword evidence="20" id="KW-1185">Reference proteome</keyword>
<feature type="active site" description="Charge relay system" evidence="13 14">
    <location>
        <position position="184"/>
    </location>
</feature>
<evidence type="ECO:0000259" key="18">
    <source>
        <dbReference type="PROSITE" id="PS51829"/>
    </source>
</evidence>
<dbReference type="Proteomes" id="UP000325902">
    <property type="component" value="Unassembled WGS sequence"/>
</dbReference>
<dbReference type="EMBL" id="VCHE01000224">
    <property type="protein sequence ID" value="KAB2569123.1"/>
    <property type="molecule type" value="Genomic_DNA"/>
</dbReference>
<dbReference type="InterPro" id="IPR002884">
    <property type="entry name" value="P_dom"/>
</dbReference>
<feature type="domain" description="P/Homo B" evidence="18">
    <location>
        <begin position="481"/>
        <end position="616"/>
    </location>
</feature>
<evidence type="ECO:0000256" key="16">
    <source>
        <dbReference type="SAM" id="Phobius"/>
    </source>
</evidence>
<keyword evidence="5 17" id="KW-0732">Signal</keyword>
<dbReference type="InterPro" id="IPR015500">
    <property type="entry name" value="Peptidase_S8_subtilisin-rel"/>
</dbReference>
<feature type="compositionally biased region" description="Low complexity" evidence="15">
    <location>
        <begin position="638"/>
        <end position="650"/>
    </location>
</feature>
<organism evidence="19 20">
    <name type="scientific">Lasiodiplodia theobromae</name>
    <dbReference type="NCBI Taxonomy" id="45133"/>
    <lineage>
        <taxon>Eukaryota</taxon>
        <taxon>Fungi</taxon>
        <taxon>Dikarya</taxon>
        <taxon>Ascomycota</taxon>
        <taxon>Pezizomycotina</taxon>
        <taxon>Dothideomycetes</taxon>
        <taxon>Dothideomycetes incertae sedis</taxon>
        <taxon>Botryosphaeriales</taxon>
        <taxon>Botryosphaeriaceae</taxon>
        <taxon>Lasiodiplodia</taxon>
    </lineage>
</organism>
<dbReference type="PROSITE" id="PS51829">
    <property type="entry name" value="P_HOMO_B"/>
    <property type="match status" value="1"/>
</dbReference>
<evidence type="ECO:0000313" key="19">
    <source>
        <dbReference type="EMBL" id="KAB2569123.1"/>
    </source>
</evidence>
<evidence type="ECO:0000256" key="3">
    <source>
        <dbReference type="ARBA" id="ARBA00022670"/>
    </source>
</evidence>
<evidence type="ECO:0000256" key="4">
    <source>
        <dbReference type="ARBA" id="ARBA00022692"/>
    </source>
</evidence>
<feature type="chain" id="PRO_5024826114" evidence="17">
    <location>
        <begin position="19"/>
        <end position="732"/>
    </location>
</feature>
<dbReference type="Gene3D" id="2.60.120.260">
    <property type="entry name" value="Galactose-binding domain-like"/>
    <property type="match status" value="1"/>
</dbReference>
<accession>A0A5N5CUV4</accession>
<dbReference type="PRINTS" id="PR00723">
    <property type="entry name" value="SUBTILISIN"/>
</dbReference>
<dbReference type="PROSITE" id="PS00136">
    <property type="entry name" value="SUBTILASE_ASP"/>
    <property type="match status" value="1"/>
</dbReference>
<feature type="region of interest" description="Disordered" evidence="15">
    <location>
        <begin position="621"/>
        <end position="659"/>
    </location>
</feature>
<dbReference type="Gene3D" id="3.40.50.200">
    <property type="entry name" value="Peptidase S8/S53 domain"/>
    <property type="match status" value="1"/>
</dbReference>
<feature type="compositionally biased region" description="Acidic residues" evidence="15">
    <location>
        <begin position="713"/>
        <end position="725"/>
    </location>
</feature>
<keyword evidence="8" id="KW-0106">Calcium</keyword>
<keyword evidence="12" id="KW-0325">Glycoprotein</keyword>
<keyword evidence="6 14" id="KW-0378">Hydrolase</keyword>
<dbReference type="CDD" id="cd04059">
    <property type="entry name" value="Peptidases_S8_Protein_convertases_Kexins_Furin-like"/>
    <property type="match status" value="1"/>
</dbReference>